<keyword evidence="3" id="KW-1003">Cell membrane</keyword>
<evidence type="ECO:0000256" key="6">
    <source>
        <dbReference type="ARBA" id="ARBA00023136"/>
    </source>
</evidence>
<keyword evidence="4 7" id="KW-0812">Transmembrane</keyword>
<evidence type="ECO:0000256" key="5">
    <source>
        <dbReference type="ARBA" id="ARBA00022989"/>
    </source>
</evidence>
<feature type="transmembrane region" description="Helical" evidence="7">
    <location>
        <begin position="242"/>
        <end position="263"/>
    </location>
</feature>
<dbReference type="SUPFAM" id="SSF161098">
    <property type="entry name" value="MetI-like"/>
    <property type="match status" value="1"/>
</dbReference>
<dbReference type="PANTHER" id="PTHR30151">
    <property type="entry name" value="ALKANE SULFONATE ABC TRANSPORTER-RELATED, MEMBRANE SUBUNIT"/>
    <property type="match status" value="1"/>
</dbReference>
<dbReference type="Pfam" id="PF00528">
    <property type="entry name" value="BPD_transp_1"/>
    <property type="match status" value="1"/>
</dbReference>
<dbReference type="InterPro" id="IPR000515">
    <property type="entry name" value="MetI-like"/>
</dbReference>
<comment type="similarity">
    <text evidence="7">Belongs to the binding-protein-dependent transport system permease family.</text>
</comment>
<dbReference type="Proteomes" id="UP001163947">
    <property type="component" value="Chromosome"/>
</dbReference>
<protein>
    <submittedName>
        <fullName evidence="9">ABC transporter permease subunit</fullName>
    </submittedName>
</protein>
<comment type="subcellular location">
    <subcellularLocation>
        <location evidence="1 7">Cell membrane</location>
        <topology evidence="1 7">Multi-pass membrane protein</topology>
    </subcellularLocation>
</comment>
<dbReference type="EMBL" id="CP106982">
    <property type="protein sequence ID" value="UYF94704.1"/>
    <property type="molecule type" value="Genomic_DNA"/>
</dbReference>
<evidence type="ECO:0000256" key="2">
    <source>
        <dbReference type="ARBA" id="ARBA00022448"/>
    </source>
</evidence>
<feature type="transmembrane region" description="Helical" evidence="7">
    <location>
        <begin position="24"/>
        <end position="46"/>
    </location>
</feature>
<dbReference type="GO" id="GO:0042918">
    <property type="term" value="P:alkanesulfonate transmembrane transport"/>
    <property type="evidence" value="ECO:0007669"/>
    <property type="project" value="UniProtKB-ARBA"/>
</dbReference>
<dbReference type="PROSITE" id="PS50928">
    <property type="entry name" value="ABC_TM1"/>
    <property type="match status" value="1"/>
</dbReference>
<keyword evidence="6 7" id="KW-0472">Membrane</keyword>
<keyword evidence="5 7" id="KW-1133">Transmembrane helix</keyword>
<reference evidence="9" key="1">
    <citation type="submission" date="2022-09" db="EMBL/GenBank/DDBJ databases">
        <title>The genome sequence of Rhodococcus aetherivorans N1.</title>
        <authorList>
            <person name="Jiang W."/>
        </authorList>
    </citation>
    <scope>NUCLEOTIDE SEQUENCE</scope>
    <source>
        <strain evidence="9">N1</strain>
    </source>
</reference>
<dbReference type="PANTHER" id="PTHR30151:SF38">
    <property type="entry name" value="ALIPHATIC SULFONATES TRANSPORT PERMEASE PROTEIN SSUC-RELATED"/>
    <property type="match status" value="1"/>
</dbReference>
<keyword evidence="2 7" id="KW-0813">Transport</keyword>
<feature type="transmembrane region" description="Helical" evidence="7">
    <location>
        <begin position="128"/>
        <end position="159"/>
    </location>
</feature>
<dbReference type="FunFam" id="1.10.3720.10:FF:000003">
    <property type="entry name" value="Aliphatic sulfonate ABC transporter permease"/>
    <property type="match status" value="1"/>
</dbReference>
<dbReference type="InterPro" id="IPR035906">
    <property type="entry name" value="MetI-like_sf"/>
</dbReference>
<evidence type="ECO:0000259" key="8">
    <source>
        <dbReference type="PROSITE" id="PS50928"/>
    </source>
</evidence>
<evidence type="ECO:0000313" key="9">
    <source>
        <dbReference type="EMBL" id="UYF94704.1"/>
    </source>
</evidence>
<proteinExistence type="inferred from homology"/>
<dbReference type="RefSeq" id="WP_203329775.1">
    <property type="nucleotide sequence ID" value="NZ_CP069306.1"/>
</dbReference>
<evidence type="ECO:0000256" key="7">
    <source>
        <dbReference type="RuleBase" id="RU363032"/>
    </source>
</evidence>
<organism evidence="9 10">
    <name type="scientific">Rhodococcus aetherivorans</name>
    <dbReference type="NCBI Taxonomy" id="191292"/>
    <lineage>
        <taxon>Bacteria</taxon>
        <taxon>Bacillati</taxon>
        <taxon>Actinomycetota</taxon>
        <taxon>Actinomycetes</taxon>
        <taxon>Mycobacteriales</taxon>
        <taxon>Nocardiaceae</taxon>
        <taxon>Rhodococcus</taxon>
    </lineage>
</organism>
<feature type="transmembrane region" description="Helical" evidence="7">
    <location>
        <begin position="87"/>
        <end position="107"/>
    </location>
</feature>
<evidence type="ECO:0000256" key="1">
    <source>
        <dbReference type="ARBA" id="ARBA00004651"/>
    </source>
</evidence>
<evidence type="ECO:0000256" key="3">
    <source>
        <dbReference type="ARBA" id="ARBA00022475"/>
    </source>
</evidence>
<dbReference type="GO" id="GO:0005886">
    <property type="term" value="C:plasma membrane"/>
    <property type="evidence" value="ECO:0007669"/>
    <property type="project" value="UniProtKB-SubCell"/>
</dbReference>
<feature type="domain" description="ABC transmembrane type-1" evidence="8">
    <location>
        <begin position="80"/>
        <end position="260"/>
    </location>
</feature>
<name>A0AA46PI62_9NOCA</name>
<sequence length="279" mass="30317">MSEAIAPESASVQGGERTAGIRRVLPWALLLPWAVPLLVLLSWQWASTEGVVPASVLPPPTDVLDTARSLWSTGELQSHIAVSLRRIVIGFVIGATIGLVLGFAVGLSRIAEGIFDRTLQMVRALPHLALVPLLIAAFGIGELPKIVLVILGVVFPVYLNTVNGIRTVDAKLIQLGRSYGLTHWGIIREIVVPGAMPVVLNGIRYALGVAWLTLVIAETIATREGIGYLAQNGREMLRNDRIVLAIVLYAVAGLLADQIVRLIEARVLRWNANYRRENR</sequence>
<evidence type="ECO:0000256" key="4">
    <source>
        <dbReference type="ARBA" id="ARBA00022692"/>
    </source>
</evidence>
<dbReference type="GeneID" id="83619291"/>
<dbReference type="CDD" id="cd06261">
    <property type="entry name" value="TM_PBP2"/>
    <property type="match status" value="1"/>
</dbReference>
<dbReference type="AlphaFoldDB" id="A0AA46PI62"/>
<accession>A0AA46PI62</accession>
<dbReference type="Gene3D" id="1.10.3720.10">
    <property type="entry name" value="MetI-like"/>
    <property type="match status" value="1"/>
</dbReference>
<gene>
    <name evidence="9" type="ORF">OCS65_02695</name>
</gene>
<evidence type="ECO:0000313" key="10">
    <source>
        <dbReference type="Proteomes" id="UP001163947"/>
    </source>
</evidence>
<feature type="transmembrane region" description="Helical" evidence="7">
    <location>
        <begin position="202"/>
        <end position="221"/>
    </location>
</feature>